<dbReference type="SUPFAM" id="SSF57196">
    <property type="entry name" value="EGF/Laminin"/>
    <property type="match status" value="2"/>
</dbReference>
<accession>A0ABD2PZ58</accession>
<organism evidence="8 9">
    <name type="scientific">Cichlidogyrus casuarinus</name>
    <dbReference type="NCBI Taxonomy" id="1844966"/>
    <lineage>
        <taxon>Eukaryota</taxon>
        <taxon>Metazoa</taxon>
        <taxon>Spiralia</taxon>
        <taxon>Lophotrochozoa</taxon>
        <taxon>Platyhelminthes</taxon>
        <taxon>Monogenea</taxon>
        <taxon>Monopisthocotylea</taxon>
        <taxon>Dactylogyridea</taxon>
        <taxon>Ancyrocephalidae</taxon>
        <taxon>Cichlidogyrus</taxon>
    </lineage>
</organism>
<evidence type="ECO:0000259" key="7">
    <source>
        <dbReference type="PROSITE" id="PS50026"/>
    </source>
</evidence>
<proteinExistence type="predicted"/>
<dbReference type="Gene3D" id="2.10.25.10">
    <property type="entry name" value="Laminin"/>
    <property type="match status" value="5"/>
</dbReference>
<dbReference type="Pfam" id="PF07974">
    <property type="entry name" value="EGF_2"/>
    <property type="match status" value="1"/>
</dbReference>
<dbReference type="PROSITE" id="PS00022">
    <property type="entry name" value="EGF_1"/>
    <property type="match status" value="2"/>
</dbReference>
<evidence type="ECO:0000256" key="3">
    <source>
        <dbReference type="ARBA" id="ARBA00022737"/>
    </source>
</evidence>
<dbReference type="InterPro" id="IPR000742">
    <property type="entry name" value="EGF"/>
</dbReference>
<dbReference type="PROSITE" id="PS50026">
    <property type="entry name" value="EGF_3"/>
    <property type="match status" value="1"/>
</dbReference>
<dbReference type="InterPro" id="IPR009030">
    <property type="entry name" value="Growth_fac_rcpt_cys_sf"/>
</dbReference>
<keyword evidence="4 5" id="KW-1015">Disulfide bond</keyword>
<dbReference type="AlphaFoldDB" id="A0ABD2PZ58"/>
<dbReference type="PRINTS" id="PR00907">
    <property type="entry name" value="THRMBOMODULN"/>
</dbReference>
<dbReference type="InterPro" id="IPR049883">
    <property type="entry name" value="NOTCH1_EGF-like"/>
</dbReference>
<feature type="domain" description="EGF-like" evidence="7">
    <location>
        <begin position="244"/>
        <end position="277"/>
    </location>
</feature>
<evidence type="ECO:0000256" key="4">
    <source>
        <dbReference type="ARBA" id="ARBA00023157"/>
    </source>
</evidence>
<feature type="chain" id="PRO_5044841961" description="EGF-like domain-containing protein" evidence="6">
    <location>
        <begin position="21"/>
        <end position="514"/>
    </location>
</feature>
<evidence type="ECO:0000256" key="2">
    <source>
        <dbReference type="ARBA" id="ARBA00022729"/>
    </source>
</evidence>
<evidence type="ECO:0000256" key="1">
    <source>
        <dbReference type="ARBA" id="ARBA00022536"/>
    </source>
</evidence>
<evidence type="ECO:0000256" key="6">
    <source>
        <dbReference type="SAM" id="SignalP"/>
    </source>
</evidence>
<sequence>MGLGQLALLFSLLSLTGTRANEDRINKLNRYQTTPNVHPFSAWRNSQNNTQWQSDETKIDPLLLSDENGEFGIHSVPGLSHVDVNGSLAGWAPTPDAPDSPVDGPLGEPIWNDEGQYWGYPLDQPTTMQMMPLNDTGDCVPPFCIPVNCTSSRGNSCNFACNIKTANCDLPCQNGGTCNNGSCCCRNGFVGELCQVMTRNLCHLYYRMDCQIGCLSQPSHRMQQSCICNPWRNQTSNCTAVELDLLKCPQGCNGRGYCIPNSGQCICDVGYAGKTCELMDFCSNWRRAPRCQYKCENSETGPICVCPYGETLAPDGLTCMKPNTQSCPEGLAGRDCRDDIDECLTGSHKCAQDCTNTYGSYRCSCRNGFEVDPRNSYSCIRKKDDYYDCQPKCVEDQGYCENKRCVCYYGFYGPDCRMEENICKTKRPCQHECNFLGKGRFECSCHSGYRPSIPGDASRCVPQLIDECKTGAHNCSQLCIDRPNGFECACYPDYEPYQPGDPSRCVKKQVKHGH</sequence>
<protein>
    <recommendedName>
        <fullName evidence="7">EGF-like domain-containing protein</fullName>
    </recommendedName>
</protein>
<comment type="caution">
    <text evidence="5">Lacks conserved residue(s) required for the propagation of feature annotation.</text>
</comment>
<keyword evidence="1 5" id="KW-0245">EGF-like domain</keyword>
<feature type="signal peptide" evidence="6">
    <location>
        <begin position="1"/>
        <end position="20"/>
    </location>
</feature>
<dbReference type="InterPro" id="IPR013111">
    <property type="entry name" value="EGF_extracell"/>
</dbReference>
<dbReference type="Pfam" id="PF07645">
    <property type="entry name" value="EGF_CA"/>
    <property type="match status" value="2"/>
</dbReference>
<keyword evidence="2 6" id="KW-0732">Signal</keyword>
<dbReference type="Proteomes" id="UP001626550">
    <property type="component" value="Unassembled WGS sequence"/>
</dbReference>
<dbReference type="FunFam" id="2.10.25.10:FF:000038">
    <property type="entry name" value="Fibrillin 2"/>
    <property type="match status" value="1"/>
</dbReference>
<dbReference type="PANTHER" id="PTHR24034:SF204">
    <property type="entry name" value="ADHESION G PROTEIN-COUPLED RECEPTOR E1"/>
    <property type="match status" value="1"/>
</dbReference>
<dbReference type="SUPFAM" id="SSF57184">
    <property type="entry name" value="Growth factor receptor domain"/>
    <property type="match status" value="1"/>
</dbReference>
<evidence type="ECO:0000256" key="5">
    <source>
        <dbReference type="PROSITE-ProRule" id="PRU00076"/>
    </source>
</evidence>
<keyword evidence="3" id="KW-0677">Repeat</keyword>
<evidence type="ECO:0000313" key="8">
    <source>
        <dbReference type="EMBL" id="KAL3312677.1"/>
    </source>
</evidence>
<keyword evidence="9" id="KW-1185">Reference proteome</keyword>
<name>A0ABD2PZ58_9PLAT</name>
<dbReference type="SMART" id="SM00179">
    <property type="entry name" value="EGF_CA"/>
    <property type="match status" value="3"/>
</dbReference>
<dbReference type="SMART" id="SM00181">
    <property type="entry name" value="EGF"/>
    <property type="match status" value="7"/>
</dbReference>
<feature type="disulfide bond" evidence="5">
    <location>
        <begin position="267"/>
        <end position="276"/>
    </location>
</feature>
<dbReference type="EMBL" id="JBJKFK010001600">
    <property type="protein sequence ID" value="KAL3312677.1"/>
    <property type="molecule type" value="Genomic_DNA"/>
</dbReference>
<dbReference type="InterPro" id="IPR001881">
    <property type="entry name" value="EGF-like_Ca-bd_dom"/>
</dbReference>
<gene>
    <name evidence="8" type="ORF">Ciccas_008730</name>
</gene>
<comment type="caution">
    <text evidence="8">The sequence shown here is derived from an EMBL/GenBank/DDBJ whole genome shotgun (WGS) entry which is preliminary data.</text>
</comment>
<dbReference type="PANTHER" id="PTHR24034">
    <property type="entry name" value="EGF-LIKE DOMAIN-CONTAINING PROTEIN"/>
    <property type="match status" value="1"/>
</dbReference>
<feature type="disulfide bond" evidence="5">
    <location>
        <begin position="248"/>
        <end position="258"/>
    </location>
</feature>
<dbReference type="PROSITE" id="PS01187">
    <property type="entry name" value="EGF_CA"/>
    <property type="match status" value="1"/>
</dbReference>
<dbReference type="InterPro" id="IPR050751">
    <property type="entry name" value="ECM_structural_protein"/>
</dbReference>
<reference evidence="8 9" key="1">
    <citation type="submission" date="2024-11" db="EMBL/GenBank/DDBJ databases">
        <title>Adaptive evolution of stress response genes in parasites aligns with host niche diversity.</title>
        <authorList>
            <person name="Hahn C."/>
            <person name="Resl P."/>
        </authorList>
    </citation>
    <scope>NUCLEOTIDE SEQUENCE [LARGE SCALE GENOMIC DNA]</scope>
    <source>
        <strain evidence="8">EGGRZ-B1_66</strain>
        <tissue evidence="8">Body</tissue>
    </source>
</reference>
<dbReference type="InterPro" id="IPR018097">
    <property type="entry name" value="EGF_Ca-bd_CS"/>
</dbReference>
<dbReference type="PROSITE" id="PS01186">
    <property type="entry name" value="EGF_2"/>
    <property type="match status" value="2"/>
</dbReference>
<evidence type="ECO:0000313" key="9">
    <source>
        <dbReference type="Proteomes" id="UP001626550"/>
    </source>
</evidence>